<accession>A0A151NY67</accession>
<dbReference type="Gene3D" id="1.20.1070.10">
    <property type="entry name" value="Rhodopsin 7-helix transmembrane proteins"/>
    <property type="match status" value="1"/>
</dbReference>
<reference evidence="12 13" key="1">
    <citation type="journal article" date="2012" name="Genome Biol.">
        <title>Sequencing three crocodilian genomes to illuminate the evolution of archosaurs and amniotes.</title>
        <authorList>
            <person name="St John J.A."/>
            <person name="Braun E.L."/>
            <person name="Isberg S.R."/>
            <person name="Miles L.G."/>
            <person name="Chong A.Y."/>
            <person name="Gongora J."/>
            <person name="Dalzell P."/>
            <person name="Moran C."/>
            <person name="Bed'hom B."/>
            <person name="Abzhanov A."/>
            <person name="Burgess S.C."/>
            <person name="Cooksey A.M."/>
            <person name="Castoe T.A."/>
            <person name="Crawford N.G."/>
            <person name="Densmore L.D."/>
            <person name="Drew J.C."/>
            <person name="Edwards S.V."/>
            <person name="Faircloth B.C."/>
            <person name="Fujita M.K."/>
            <person name="Greenwold M.J."/>
            <person name="Hoffmann F.G."/>
            <person name="Howard J.M."/>
            <person name="Iguchi T."/>
            <person name="Janes D.E."/>
            <person name="Khan S.Y."/>
            <person name="Kohno S."/>
            <person name="de Koning A.J."/>
            <person name="Lance S.L."/>
            <person name="McCarthy F.M."/>
            <person name="McCormack J.E."/>
            <person name="Merchant M.E."/>
            <person name="Peterson D.G."/>
            <person name="Pollock D.D."/>
            <person name="Pourmand N."/>
            <person name="Raney B.J."/>
            <person name="Roessler K.A."/>
            <person name="Sanford J.R."/>
            <person name="Sawyer R.H."/>
            <person name="Schmidt C.J."/>
            <person name="Triplett E.W."/>
            <person name="Tuberville T.D."/>
            <person name="Venegas-Anaya M."/>
            <person name="Howard J.T."/>
            <person name="Jarvis E.D."/>
            <person name="Guillette L.J.Jr."/>
            <person name="Glenn T.C."/>
            <person name="Green R.E."/>
            <person name="Ray D.A."/>
        </authorList>
    </citation>
    <scope>NUCLEOTIDE SEQUENCE [LARGE SCALE GENOMIC DNA]</scope>
    <source>
        <strain evidence="12">KSC_2009_1</strain>
    </source>
</reference>
<keyword evidence="8 9" id="KW-0807">Transducer</keyword>
<comment type="similarity">
    <text evidence="9">Belongs to the G-protein coupled receptor 1 family.</text>
</comment>
<keyword evidence="5 9" id="KW-0297">G-protein coupled receptor</keyword>
<dbReference type="CDD" id="cd15418">
    <property type="entry name" value="7tmA_OR9G-like"/>
    <property type="match status" value="1"/>
</dbReference>
<dbReference type="PRINTS" id="PR00245">
    <property type="entry name" value="OLFACTORYR"/>
</dbReference>
<feature type="transmembrane region" description="Helical" evidence="10">
    <location>
        <begin position="280"/>
        <end position="309"/>
    </location>
</feature>
<evidence type="ECO:0000256" key="9">
    <source>
        <dbReference type="RuleBase" id="RU000688"/>
    </source>
</evidence>
<keyword evidence="6 10" id="KW-0472">Membrane</keyword>
<dbReference type="SUPFAM" id="SSF81321">
    <property type="entry name" value="Family A G protein-coupled receptor-like"/>
    <property type="match status" value="1"/>
</dbReference>
<keyword evidence="10" id="KW-1003">Cell membrane</keyword>
<dbReference type="Pfam" id="PF13853">
    <property type="entry name" value="7tm_4"/>
    <property type="match status" value="1"/>
</dbReference>
<evidence type="ECO:0000256" key="2">
    <source>
        <dbReference type="ARBA" id="ARBA00004141"/>
    </source>
</evidence>
<dbReference type="FunFam" id="1.20.1070.10:FF:000003">
    <property type="entry name" value="Olfactory receptor"/>
    <property type="match status" value="1"/>
</dbReference>
<feature type="transmembrane region" description="Helical" evidence="10">
    <location>
        <begin position="140"/>
        <end position="162"/>
    </location>
</feature>
<dbReference type="EMBL" id="AKHW03001628">
    <property type="protein sequence ID" value="KYO41693.1"/>
    <property type="molecule type" value="Genomic_DNA"/>
</dbReference>
<dbReference type="PANTHER" id="PTHR48018">
    <property type="entry name" value="OLFACTORY RECEPTOR"/>
    <property type="match status" value="1"/>
</dbReference>
<evidence type="ECO:0000256" key="3">
    <source>
        <dbReference type="ARBA" id="ARBA00022692"/>
    </source>
</evidence>
<dbReference type="PRINTS" id="PR00237">
    <property type="entry name" value="GPCRRHODOPSN"/>
</dbReference>
<dbReference type="GO" id="GO:0004930">
    <property type="term" value="F:G protein-coupled receptor activity"/>
    <property type="evidence" value="ECO:0007669"/>
    <property type="project" value="UniProtKB-KW"/>
</dbReference>
<keyword evidence="7 9" id="KW-0675">Receptor</keyword>
<evidence type="ECO:0000256" key="10">
    <source>
        <dbReference type="RuleBase" id="RU363047"/>
    </source>
</evidence>
<dbReference type="eggNOG" id="ENOG502SIHB">
    <property type="taxonomic scope" value="Eukaryota"/>
</dbReference>
<dbReference type="AlphaFoldDB" id="A0A151NY67"/>
<dbReference type="InterPro" id="IPR000276">
    <property type="entry name" value="GPCR_Rhodpsn"/>
</dbReference>
<proteinExistence type="inferred from homology"/>
<feature type="transmembrane region" description="Helical" evidence="10">
    <location>
        <begin position="174"/>
        <end position="199"/>
    </location>
</feature>
<evidence type="ECO:0000256" key="1">
    <source>
        <dbReference type="ARBA" id="ARBA00002936"/>
    </source>
</evidence>
<dbReference type="InterPro" id="IPR000725">
    <property type="entry name" value="Olfact_rcpt"/>
</dbReference>
<feature type="transmembrane region" description="Helical" evidence="10">
    <location>
        <begin position="110"/>
        <end position="134"/>
    </location>
</feature>
<dbReference type="PROSITE" id="PS00237">
    <property type="entry name" value="G_PROTEIN_RECEP_F1_1"/>
    <property type="match status" value="1"/>
</dbReference>
<comment type="caution">
    <text evidence="12">The sequence shown here is derived from an EMBL/GenBank/DDBJ whole genome shotgun (WGS) entry which is preliminary data.</text>
</comment>
<evidence type="ECO:0000256" key="7">
    <source>
        <dbReference type="ARBA" id="ARBA00023170"/>
    </source>
</evidence>
<evidence type="ECO:0000313" key="12">
    <source>
        <dbReference type="EMBL" id="KYO41693.1"/>
    </source>
</evidence>
<dbReference type="GO" id="GO:0004984">
    <property type="term" value="F:olfactory receptor activity"/>
    <property type="evidence" value="ECO:0007669"/>
    <property type="project" value="InterPro"/>
</dbReference>
<gene>
    <name evidence="12" type="primary">OR9G4</name>
    <name evidence="12" type="ORF">Y1Q_0006433</name>
</gene>
<feature type="domain" description="G-protein coupled receptors family 1 profile" evidence="11">
    <location>
        <begin position="124"/>
        <end position="373"/>
    </location>
</feature>
<dbReference type="Proteomes" id="UP000050525">
    <property type="component" value="Unassembled WGS sequence"/>
</dbReference>
<keyword evidence="3 9" id="KW-0812">Transmembrane</keyword>
<comment type="function">
    <text evidence="1">Odorant receptor.</text>
</comment>
<evidence type="ECO:0000256" key="5">
    <source>
        <dbReference type="ARBA" id="ARBA00023040"/>
    </source>
</evidence>
<keyword evidence="13" id="KW-1185">Reference proteome</keyword>
<evidence type="ECO:0000256" key="4">
    <source>
        <dbReference type="ARBA" id="ARBA00022989"/>
    </source>
</evidence>
<dbReference type="PROSITE" id="PS50262">
    <property type="entry name" value="G_PROTEIN_RECEP_F1_2"/>
    <property type="match status" value="1"/>
</dbReference>
<sequence>MKHWYKSSMFFIKMETFWSQDMHLPFHRDLPETMWLQRPFGNVSSLCIKLQHKSTVSIEYIRIFKSVSGNAPSLPQTTAMESWEWGGNVTLMTEFVLVGFTTVPRLQVTFFMLFLFSYILTLMGNVSLMTLIFLESRLHTPMYFFVGNLSFLDMWYSTVYIPRILTDCMSKSNVISYAGCAAQFFFSTCLCFTECYLLAAMAYDRYAAICNPLLYSSTMTRKFCIQLVAGSYVAGFANAITHTGNTFRLHFCGDNRINHFFCDVPPLMKMACENTQGYQLILAAAVGSNVVATTTLILGSYTGIVVAILRIRSASGRHKAFSTCSAHLISVSLFYGSLLFMYLQPSSLHTPDRDKVTALFCTVVNPLVNPMIYSLRNKDVKDAFRTAVRRTIAPG</sequence>
<feature type="transmembrane region" description="Helical" evidence="10">
    <location>
        <begin position="321"/>
        <end position="344"/>
    </location>
</feature>
<feature type="transmembrane region" description="Helical" evidence="10">
    <location>
        <begin position="356"/>
        <end position="375"/>
    </location>
</feature>
<organism evidence="12 13">
    <name type="scientific">Alligator mississippiensis</name>
    <name type="common">American alligator</name>
    <dbReference type="NCBI Taxonomy" id="8496"/>
    <lineage>
        <taxon>Eukaryota</taxon>
        <taxon>Metazoa</taxon>
        <taxon>Chordata</taxon>
        <taxon>Craniata</taxon>
        <taxon>Vertebrata</taxon>
        <taxon>Euteleostomi</taxon>
        <taxon>Archelosauria</taxon>
        <taxon>Archosauria</taxon>
        <taxon>Crocodylia</taxon>
        <taxon>Alligatoridae</taxon>
        <taxon>Alligatorinae</taxon>
        <taxon>Alligator</taxon>
    </lineage>
</organism>
<keyword evidence="10" id="KW-0552">Olfaction</keyword>
<evidence type="ECO:0000256" key="6">
    <source>
        <dbReference type="ARBA" id="ARBA00023136"/>
    </source>
</evidence>
<evidence type="ECO:0000313" key="13">
    <source>
        <dbReference type="Proteomes" id="UP000050525"/>
    </source>
</evidence>
<name>A0A151NY67_ALLMI</name>
<keyword evidence="10" id="KW-0716">Sensory transduction</keyword>
<dbReference type="InterPro" id="IPR017452">
    <property type="entry name" value="GPCR_Rhodpsn_7TM"/>
</dbReference>
<protein>
    <recommendedName>
        <fullName evidence="10">Olfactory receptor</fullName>
    </recommendedName>
</protein>
<evidence type="ECO:0000256" key="8">
    <source>
        <dbReference type="ARBA" id="ARBA00023224"/>
    </source>
</evidence>
<dbReference type="GO" id="GO:0005886">
    <property type="term" value="C:plasma membrane"/>
    <property type="evidence" value="ECO:0007669"/>
    <property type="project" value="UniProtKB-SubCell"/>
</dbReference>
<comment type="subcellular location">
    <subcellularLocation>
        <location evidence="10">Cell membrane</location>
        <topology evidence="10">Multi-pass membrane protein</topology>
    </subcellularLocation>
    <subcellularLocation>
        <location evidence="2">Membrane</location>
        <topology evidence="2">Multi-pass membrane protein</topology>
    </subcellularLocation>
</comment>
<evidence type="ECO:0000259" key="11">
    <source>
        <dbReference type="PROSITE" id="PS50262"/>
    </source>
</evidence>
<keyword evidence="4 10" id="KW-1133">Transmembrane helix</keyword>